<proteinExistence type="predicted"/>
<evidence type="ECO:0000256" key="1">
    <source>
        <dbReference type="SAM" id="MobiDB-lite"/>
    </source>
</evidence>
<name>A0A4E0QPZ9_9GAMM</name>
<reference evidence="2 3" key="1">
    <citation type="journal article" date="2016" name="Front. Microbiol.">
        <title>Single-Cell (Meta-)Genomics of a Dimorphic Candidatus Thiomargarita nelsonii Reveals Genomic Plasticity.</title>
        <authorList>
            <person name="Flood B.E."/>
            <person name="Fliss P."/>
            <person name="Jones D.S."/>
            <person name="Dick G.J."/>
            <person name="Jain S."/>
            <person name="Kaster A.K."/>
            <person name="Winkel M."/>
            <person name="Mussmann M."/>
            <person name="Bailey J."/>
        </authorList>
    </citation>
    <scope>NUCLEOTIDE SEQUENCE [LARGE SCALE GENOMIC DNA]</scope>
    <source>
        <strain evidence="2">Hydrate Ridge</strain>
    </source>
</reference>
<gene>
    <name evidence="2" type="ORF">PN36_34960</name>
</gene>
<dbReference type="Proteomes" id="UP000030428">
    <property type="component" value="Unassembled WGS sequence"/>
</dbReference>
<sequence length="249" mass="28861">MGKTQDVKEFTGFVDEFFAKQIKFYTQSYQGKIAKYKERVLRQLDTDKPFSTYLAKINWCKENQTLFNKLVKKNEHGDDLFTLANVVVNEAGTSNNKAKEAIAYAYLNRTGGQVREPKKNEISHYKILNARFAGIDTTGRYTFVPNFIKSLEAANKRLSDPDKKDDPTKGATHWVSPSGLKKKRSDCFGDYYWRGGEYNKCFPIWARDKDDPEVQRYFKMGLHFNPGYKELSVPHVDSDDFLFYIGVKY</sequence>
<protein>
    <submittedName>
        <fullName evidence="2">Uncharacterized protein</fullName>
    </submittedName>
</protein>
<feature type="region of interest" description="Disordered" evidence="1">
    <location>
        <begin position="158"/>
        <end position="181"/>
    </location>
</feature>
<dbReference type="EMBL" id="JSZA02000407">
    <property type="protein sequence ID" value="TGN99705.1"/>
    <property type="molecule type" value="Genomic_DNA"/>
</dbReference>
<evidence type="ECO:0000313" key="3">
    <source>
        <dbReference type="Proteomes" id="UP000030428"/>
    </source>
</evidence>
<organism evidence="2 3">
    <name type="scientific">Candidatus Thiomargarita nelsonii</name>
    <dbReference type="NCBI Taxonomy" id="1003181"/>
    <lineage>
        <taxon>Bacteria</taxon>
        <taxon>Pseudomonadati</taxon>
        <taxon>Pseudomonadota</taxon>
        <taxon>Gammaproteobacteria</taxon>
        <taxon>Thiotrichales</taxon>
        <taxon>Thiotrichaceae</taxon>
        <taxon>Thiomargarita</taxon>
    </lineage>
</organism>
<accession>A0A4E0QPZ9</accession>
<comment type="caution">
    <text evidence="2">The sequence shown here is derived from an EMBL/GenBank/DDBJ whole genome shotgun (WGS) entry which is preliminary data.</text>
</comment>
<feature type="compositionally biased region" description="Basic and acidic residues" evidence="1">
    <location>
        <begin position="158"/>
        <end position="168"/>
    </location>
</feature>
<dbReference type="AlphaFoldDB" id="A0A4E0QPZ9"/>
<keyword evidence="3" id="KW-1185">Reference proteome</keyword>
<evidence type="ECO:0000313" key="2">
    <source>
        <dbReference type="EMBL" id="TGN99705.1"/>
    </source>
</evidence>